<dbReference type="Proteomes" id="UP000177124">
    <property type="component" value="Unassembled WGS sequence"/>
</dbReference>
<gene>
    <name evidence="3" type="primary">frr</name>
    <name evidence="5" type="ORF">A3D07_00600</name>
</gene>
<dbReference type="Gene3D" id="1.10.132.20">
    <property type="entry name" value="Ribosome-recycling factor"/>
    <property type="match status" value="1"/>
</dbReference>
<dbReference type="GO" id="GO:0005737">
    <property type="term" value="C:cytoplasm"/>
    <property type="evidence" value="ECO:0007669"/>
    <property type="project" value="UniProtKB-SubCell"/>
</dbReference>
<dbReference type="STRING" id="1797716.A3D07_00600"/>
<dbReference type="FunFam" id="3.30.1360.40:FF:000001">
    <property type="entry name" value="Ribosome-recycling factor"/>
    <property type="match status" value="1"/>
</dbReference>
<proteinExistence type="inferred from homology"/>
<dbReference type="GO" id="GO:0006415">
    <property type="term" value="P:translational termination"/>
    <property type="evidence" value="ECO:0007669"/>
    <property type="project" value="UniProtKB-UniRule"/>
</dbReference>
<dbReference type="PANTHER" id="PTHR20982">
    <property type="entry name" value="RIBOSOME RECYCLING FACTOR"/>
    <property type="match status" value="1"/>
</dbReference>
<name>A0A1F5GFZ9_9BACT</name>
<comment type="subcellular location">
    <subcellularLocation>
        <location evidence="3">Cytoplasm</location>
    </subcellularLocation>
</comment>
<evidence type="ECO:0000313" key="5">
    <source>
        <dbReference type="EMBL" id="OGD90792.1"/>
    </source>
</evidence>
<dbReference type="PANTHER" id="PTHR20982:SF3">
    <property type="entry name" value="MITOCHONDRIAL RIBOSOME RECYCLING FACTOR PSEUDO 1"/>
    <property type="match status" value="1"/>
</dbReference>
<dbReference type="InterPro" id="IPR002661">
    <property type="entry name" value="Ribosome_recyc_fac"/>
</dbReference>
<dbReference type="InterPro" id="IPR036191">
    <property type="entry name" value="RRF_sf"/>
</dbReference>
<dbReference type="HAMAP" id="MF_00040">
    <property type="entry name" value="RRF"/>
    <property type="match status" value="1"/>
</dbReference>
<reference evidence="5 6" key="1">
    <citation type="journal article" date="2016" name="Nat. Commun.">
        <title>Thousands of microbial genomes shed light on interconnected biogeochemical processes in an aquifer system.</title>
        <authorList>
            <person name="Anantharaman K."/>
            <person name="Brown C.T."/>
            <person name="Hug L.A."/>
            <person name="Sharon I."/>
            <person name="Castelle C.J."/>
            <person name="Probst A.J."/>
            <person name="Thomas B.C."/>
            <person name="Singh A."/>
            <person name="Wilkins M.J."/>
            <person name="Karaoz U."/>
            <person name="Brodie E.L."/>
            <person name="Williams K.H."/>
            <person name="Hubbard S.S."/>
            <person name="Banfield J.F."/>
        </authorList>
    </citation>
    <scope>NUCLEOTIDE SEQUENCE [LARGE SCALE GENOMIC DNA]</scope>
</reference>
<evidence type="ECO:0000256" key="2">
    <source>
        <dbReference type="ARBA" id="ARBA00022917"/>
    </source>
</evidence>
<sequence length="182" mass="20764">MIVDQVNQKMQDAIGHLKVELAQIRTGRAAPTLISDLEIEAYDTKMMVKELAQITAPDSTTLLVSPWDKTILQSIVAGITRANIGLTPVVDGDLVRITIPALTAERREQLIKQMHTLLEKYRVEIRHIRHEFIEIVREQKKSGEISEDEEKRYGHEIQKVHDQFIEAIEVAGKHKEGQLREV</sequence>
<organism evidence="5 6">
    <name type="scientific">Candidatus Curtissbacteria bacterium RIFCSPHIGHO2_02_FULL_42_15</name>
    <dbReference type="NCBI Taxonomy" id="1797716"/>
    <lineage>
        <taxon>Bacteria</taxon>
        <taxon>Candidatus Curtissiibacteriota</taxon>
    </lineage>
</organism>
<dbReference type="SUPFAM" id="SSF55194">
    <property type="entry name" value="Ribosome recycling factor, RRF"/>
    <property type="match status" value="1"/>
</dbReference>
<dbReference type="NCBIfam" id="TIGR00496">
    <property type="entry name" value="frr"/>
    <property type="match status" value="1"/>
</dbReference>
<dbReference type="InterPro" id="IPR023584">
    <property type="entry name" value="Ribosome_recyc_fac_dom"/>
</dbReference>
<evidence type="ECO:0000256" key="1">
    <source>
        <dbReference type="ARBA" id="ARBA00005912"/>
    </source>
</evidence>
<evidence type="ECO:0000259" key="4">
    <source>
        <dbReference type="Pfam" id="PF01765"/>
    </source>
</evidence>
<dbReference type="Pfam" id="PF01765">
    <property type="entry name" value="RRF"/>
    <property type="match status" value="1"/>
</dbReference>
<evidence type="ECO:0000256" key="3">
    <source>
        <dbReference type="HAMAP-Rule" id="MF_00040"/>
    </source>
</evidence>
<keyword evidence="3" id="KW-0963">Cytoplasm</keyword>
<dbReference type="Gene3D" id="3.30.1360.40">
    <property type="match status" value="1"/>
</dbReference>
<comment type="caution">
    <text evidence="5">The sequence shown here is derived from an EMBL/GenBank/DDBJ whole genome shotgun (WGS) entry which is preliminary data.</text>
</comment>
<comment type="similarity">
    <text evidence="1 3">Belongs to the RRF family.</text>
</comment>
<dbReference type="CDD" id="cd00520">
    <property type="entry name" value="RRF"/>
    <property type="match status" value="1"/>
</dbReference>
<protein>
    <recommendedName>
        <fullName evidence="3">Ribosome-recycling factor</fullName>
        <shortName evidence="3">RRF</shortName>
    </recommendedName>
    <alternativeName>
        <fullName evidence="3">Ribosome-releasing factor</fullName>
    </alternativeName>
</protein>
<dbReference type="EMBL" id="MFBF01000033">
    <property type="protein sequence ID" value="OGD90792.1"/>
    <property type="molecule type" value="Genomic_DNA"/>
</dbReference>
<dbReference type="GO" id="GO:0043023">
    <property type="term" value="F:ribosomal large subunit binding"/>
    <property type="evidence" value="ECO:0007669"/>
    <property type="project" value="TreeGrafter"/>
</dbReference>
<dbReference type="AlphaFoldDB" id="A0A1F5GFZ9"/>
<comment type="function">
    <text evidence="3">Responsible for the release of ribosomes from messenger RNA at the termination of protein biosynthesis. May increase the efficiency of translation by recycling ribosomes from one round of translation to another.</text>
</comment>
<evidence type="ECO:0000313" key="6">
    <source>
        <dbReference type="Proteomes" id="UP000177124"/>
    </source>
</evidence>
<keyword evidence="2 3" id="KW-0648">Protein biosynthesis</keyword>
<feature type="domain" description="Ribosome recycling factor" evidence="4">
    <location>
        <begin position="17"/>
        <end position="178"/>
    </location>
</feature>
<accession>A0A1F5GFZ9</accession>